<dbReference type="NCBIfam" id="TIGR00205">
    <property type="entry name" value="fliE"/>
    <property type="match status" value="1"/>
</dbReference>
<sequence length="95" mass="10718">MEINKIGLSGINSVNSKVNDKTETDFRAVLNEQLNKLNDKQVEADNYISDLISGNDVDLHQVMIATEEARLSLELAVQIRNKVVEAYKELNNMQL</sequence>
<keyword evidence="3 4" id="KW-0975">Bacterial flagellum</keyword>
<dbReference type="Proteomes" id="UP000298381">
    <property type="component" value="Unassembled WGS sequence"/>
</dbReference>
<dbReference type="GO" id="GO:0003774">
    <property type="term" value="F:cytoskeletal motor activity"/>
    <property type="evidence" value="ECO:0007669"/>
    <property type="project" value="InterPro"/>
</dbReference>
<keyword evidence="7" id="KW-1185">Reference proteome</keyword>
<dbReference type="OrthoDB" id="9812413at2"/>
<dbReference type="InterPro" id="IPR001624">
    <property type="entry name" value="FliE"/>
</dbReference>
<dbReference type="Pfam" id="PF02049">
    <property type="entry name" value="FliE"/>
    <property type="match status" value="1"/>
</dbReference>
<evidence type="ECO:0000256" key="2">
    <source>
        <dbReference type="ARBA" id="ARBA00009272"/>
    </source>
</evidence>
<dbReference type="EMBL" id="SRIB01000008">
    <property type="protein sequence ID" value="TFZ39915.1"/>
    <property type="molecule type" value="Genomic_DNA"/>
</dbReference>
<evidence type="ECO:0000256" key="5">
    <source>
        <dbReference type="NCBIfam" id="TIGR00205"/>
    </source>
</evidence>
<dbReference type="GO" id="GO:0005198">
    <property type="term" value="F:structural molecule activity"/>
    <property type="evidence" value="ECO:0007669"/>
    <property type="project" value="UniProtKB-UniRule"/>
</dbReference>
<name>A0A4Z0D3K7_9FIRM</name>
<proteinExistence type="inferred from homology"/>
<evidence type="ECO:0000256" key="1">
    <source>
        <dbReference type="ARBA" id="ARBA00004117"/>
    </source>
</evidence>
<dbReference type="PANTHER" id="PTHR34653">
    <property type="match status" value="1"/>
</dbReference>
<dbReference type="GO" id="GO:0009425">
    <property type="term" value="C:bacterial-type flagellum basal body"/>
    <property type="evidence" value="ECO:0007669"/>
    <property type="project" value="UniProtKB-SubCell"/>
</dbReference>
<evidence type="ECO:0000313" key="6">
    <source>
        <dbReference type="EMBL" id="TFZ39915.1"/>
    </source>
</evidence>
<comment type="similarity">
    <text evidence="2 4">Belongs to the FliE family.</text>
</comment>
<dbReference type="PRINTS" id="PR01006">
    <property type="entry name" value="FLGHOOKFLIE"/>
</dbReference>
<organism evidence="6 7">
    <name type="scientific">Soehngenia longivitae</name>
    <dbReference type="NCBI Taxonomy" id="2562294"/>
    <lineage>
        <taxon>Bacteria</taxon>
        <taxon>Bacillati</taxon>
        <taxon>Bacillota</taxon>
        <taxon>Tissierellia</taxon>
        <taxon>Tissierellales</taxon>
        <taxon>Tissierellaceae</taxon>
        <taxon>Soehngenia</taxon>
    </lineage>
</organism>
<dbReference type="HAMAP" id="MF_00724">
    <property type="entry name" value="FliE"/>
    <property type="match status" value="1"/>
</dbReference>
<dbReference type="GO" id="GO:0071973">
    <property type="term" value="P:bacterial-type flagellum-dependent cell motility"/>
    <property type="evidence" value="ECO:0007669"/>
    <property type="project" value="InterPro"/>
</dbReference>
<gene>
    <name evidence="4 6" type="primary">fliE</name>
    <name evidence="6" type="ORF">E4100_06535</name>
</gene>
<dbReference type="PANTHER" id="PTHR34653:SF1">
    <property type="entry name" value="FLAGELLAR HOOK-BASAL BODY COMPLEX PROTEIN FLIE"/>
    <property type="match status" value="1"/>
</dbReference>
<evidence type="ECO:0000256" key="4">
    <source>
        <dbReference type="HAMAP-Rule" id="MF_00724"/>
    </source>
</evidence>
<keyword evidence="6" id="KW-0969">Cilium</keyword>
<comment type="subcellular location">
    <subcellularLocation>
        <location evidence="1 4">Bacterial flagellum basal body</location>
    </subcellularLocation>
</comment>
<comment type="caution">
    <text evidence="6">The sequence shown here is derived from an EMBL/GenBank/DDBJ whole genome shotgun (WGS) entry which is preliminary data.</text>
</comment>
<dbReference type="AlphaFoldDB" id="A0A4Z0D3K7"/>
<dbReference type="RefSeq" id="WP_135271231.1">
    <property type="nucleotide sequence ID" value="NZ_SRIB01000008.1"/>
</dbReference>
<reference evidence="6 7" key="1">
    <citation type="submission" date="2019-03" db="EMBL/GenBank/DDBJ databases">
        <title>Draft genome sequence data and analysis of a Fermenting Bacterium, Soehngenia longevitae strain 1933PT, isolated from petroleum reservoir in Azerbaijan.</title>
        <authorList>
            <person name="Grouzdev D.S."/>
            <person name="Bidzhieva S.K."/>
            <person name="Sokolova D.S."/>
            <person name="Tourova T.P."/>
            <person name="Poltaraus A.B."/>
            <person name="Nazina T.N."/>
        </authorList>
    </citation>
    <scope>NUCLEOTIDE SEQUENCE [LARGE SCALE GENOMIC DNA]</scope>
    <source>
        <strain evidence="6 7">1933P</strain>
    </source>
</reference>
<evidence type="ECO:0000256" key="3">
    <source>
        <dbReference type="ARBA" id="ARBA00023143"/>
    </source>
</evidence>
<accession>A0A4Z0D3K7</accession>
<protein>
    <recommendedName>
        <fullName evidence="4 5">Flagellar hook-basal body complex protein FliE</fullName>
    </recommendedName>
</protein>
<keyword evidence="6" id="KW-0282">Flagellum</keyword>
<keyword evidence="6" id="KW-0966">Cell projection</keyword>
<evidence type="ECO:0000313" key="7">
    <source>
        <dbReference type="Proteomes" id="UP000298381"/>
    </source>
</evidence>